<organism evidence="3">
    <name type="scientific">Enterobius vermicularis</name>
    <name type="common">Human pinworm</name>
    <dbReference type="NCBI Taxonomy" id="51028"/>
    <lineage>
        <taxon>Eukaryota</taxon>
        <taxon>Metazoa</taxon>
        <taxon>Ecdysozoa</taxon>
        <taxon>Nematoda</taxon>
        <taxon>Chromadorea</taxon>
        <taxon>Rhabditida</taxon>
        <taxon>Spirurina</taxon>
        <taxon>Oxyuridomorpha</taxon>
        <taxon>Oxyuroidea</taxon>
        <taxon>Oxyuridae</taxon>
        <taxon>Enterobius</taxon>
    </lineage>
</organism>
<sequence length="299" mass="34152">MAVDLVEQKLLRQNEKMRNLKAQKPSPVFKPQRFLATNTSACPQPNATMFTTLRQQSSLSQLTELLQKHLEQEDETCNGPPFRALNTITKHQFWGFTASFLTNYATPLCFLCHSVLSKIEEKIFTPNPFIYTEEERHMMRRVFAHVPNAQAICSMLIPSCYHDYKTKVSILNGTSACLQCPLCTTALSMLQHRFLLSPTALEDTLNWLLGNLFHNICAELCLECLPDPTASEPPCGFFPNGSDYNKVYNFFWELEWCKVNESPNILNCLREICQDDTVCKLIPTDPKLAEKFVGKKTEL</sequence>
<accession>A0A0N4UWX2</accession>
<dbReference type="WBParaSite" id="EVEC_0000200501-mRNA-1">
    <property type="protein sequence ID" value="EVEC_0000200501-mRNA-1"/>
    <property type="gene ID" value="EVEC_0000200501"/>
</dbReference>
<reference evidence="3" key="1">
    <citation type="submission" date="2017-02" db="UniProtKB">
        <authorList>
            <consortium name="WormBaseParasite"/>
        </authorList>
    </citation>
    <scope>IDENTIFICATION</scope>
</reference>
<evidence type="ECO:0000313" key="2">
    <source>
        <dbReference type="Proteomes" id="UP000274131"/>
    </source>
</evidence>
<reference evidence="1 2" key="2">
    <citation type="submission" date="2018-10" db="EMBL/GenBank/DDBJ databases">
        <authorList>
            <consortium name="Pathogen Informatics"/>
        </authorList>
    </citation>
    <scope>NUCLEOTIDE SEQUENCE [LARGE SCALE GENOMIC DNA]</scope>
</reference>
<dbReference type="Proteomes" id="UP000274131">
    <property type="component" value="Unassembled WGS sequence"/>
</dbReference>
<gene>
    <name evidence="1" type="ORF">EVEC_LOCUS1713</name>
</gene>
<keyword evidence="2" id="KW-1185">Reference proteome</keyword>
<evidence type="ECO:0000313" key="1">
    <source>
        <dbReference type="EMBL" id="VDD86570.1"/>
    </source>
</evidence>
<name>A0A0N4UWX2_ENTVE</name>
<dbReference type="OrthoDB" id="5857347at2759"/>
<protein>
    <submittedName>
        <fullName evidence="3">CxC3 domain-containing protein</fullName>
    </submittedName>
</protein>
<evidence type="ECO:0000313" key="3">
    <source>
        <dbReference type="WBParaSite" id="EVEC_0000200501-mRNA-1"/>
    </source>
</evidence>
<dbReference type="EMBL" id="UXUI01007256">
    <property type="protein sequence ID" value="VDD86570.1"/>
    <property type="molecule type" value="Genomic_DNA"/>
</dbReference>
<proteinExistence type="predicted"/>
<dbReference type="AlphaFoldDB" id="A0A0N4UWX2"/>